<dbReference type="AlphaFoldDB" id="A0A423GWN7"/>
<evidence type="ECO:0000313" key="1">
    <source>
        <dbReference type="EMBL" id="RON02001.1"/>
    </source>
</evidence>
<proteinExistence type="predicted"/>
<organism evidence="1 2">
    <name type="scientific">Pseudomonas brassicacearum</name>
    <dbReference type="NCBI Taxonomy" id="930166"/>
    <lineage>
        <taxon>Bacteria</taxon>
        <taxon>Pseudomonadati</taxon>
        <taxon>Pseudomonadota</taxon>
        <taxon>Gammaproteobacteria</taxon>
        <taxon>Pseudomonadales</taxon>
        <taxon>Pseudomonadaceae</taxon>
        <taxon>Pseudomonas</taxon>
    </lineage>
</organism>
<evidence type="ECO:0000313" key="2">
    <source>
        <dbReference type="Proteomes" id="UP000286071"/>
    </source>
</evidence>
<dbReference type="Proteomes" id="UP000286071">
    <property type="component" value="Unassembled WGS sequence"/>
</dbReference>
<gene>
    <name evidence="1" type="ORF">BK659_26190</name>
</gene>
<dbReference type="EMBL" id="MOBJ01000034">
    <property type="protein sequence ID" value="RON02001.1"/>
    <property type="molecule type" value="Genomic_DNA"/>
</dbReference>
<dbReference type="Gene3D" id="2.180.10.10">
    <property type="entry name" value="RHS repeat-associated core"/>
    <property type="match status" value="1"/>
</dbReference>
<protein>
    <submittedName>
        <fullName evidence="1">Uncharacterized protein</fullName>
    </submittedName>
</protein>
<name>A0A423GWN7_9PSED</name>
<sequence>MDGQVSSSVDVHTPHLAVIDGRGLPLRQVGYCRRDVSELVPETRATTQQHDAAGRLVAQRDPRFQAPTATPNLTTVYSLSGAVLLTDSVDAGWRLGLTGEVAQVLERWDGRGSHWQTEFDEQRRPTAINE</sequence>
<comment type="caution">
    <text evidence="1">The sequence shown here is derived from an EMBL/GenBank/DDBJ whole genome shotgun (WGS) entry which is preliminary data.</text>
</comment>
<accession>A0A423GWN7</accession>
<reference evidence="1 2" key="1">
    <citation type="submission" date="2016-10" db="EMBL/GenBank/DDBJ databases">
        <title>Comparative genome analysis of multiple Pseudomonas spp. focuses on biocontrol and plant growth promoting traits.</title>
        <authorList>
            <person name="Tao X.-Y."/>
            <person name="Taylor C.G."/>
        </authorList>
    </citation>
    <scope>NUCLEOTIDE SEQUENCE [LARGE SCALE GENOMIC DNA]</scope>
    <source>
        <strain evidence="1 2">48H11</strain>
    </source>
</reference>